<dbReference type="SUPFAM" id="SSF49599">
    <property type="entry name" value="TRAF domain-like"/>
    <property type="match status" value="1"/>
</dbReference>
<dbReference type="PANTHER" id="PTHR24006">
    <property type="entry name" value="UBIQUITIN CARBOXYL-TERMINAL HYDROLASE"/>
    <property type="match status" value="1"/>
</dbReference>
<dbReference type="PROSITE" id="PS50235">
    <property type="entry name" value="USP_3"/>
    <property type="match status" value="1"/>
</dbReference>
<evidence type="ECO:0000313" key="4">
    <source>
        <dbReference type="Proteomes" id="UP001141327"/>
    </source>
</evidence>
<feature type="domain" description="MATH" evidence="1">
    <location>
        <begin position="29"/>
        <end position="162"/>
    </location>
</feature>
<keyword evidence="4" id="KW-1185">Reference proteome</keyword>
<dbReference type="PROSITE" id="PS50144">
    <property type="entry name" value="MATH"/>
    <property type="match status" value="1"/>
</dbReference>
<dbReference type="PROSITE" id="PS00972">
    <property type="entry name" value="USP_1"/>
    <property type="match status" value="1"/>
</dbReference>
<dbReference type="SUPFAM" id="SSF54001">
    <property type="entry name" value="Cysteine proteinases"/>
    <property type="match status" value="1"/>
</dbReference>
<keyword evidence="3" id="KW-0378">Hydrolase</keyword>
<dbReference type="SMART" id="SM00061">
    <property type="entry name" value="MATH"/>
    <property type="match status" value="1"/>
</dbReference>
<evidence type="ECO:0000259" key="2">
    <source>
        <dbReference type="PROSITE" id="PS50235"/>
    </source>
</evidence>
<dbReference type="PANTHER" id="PTHR24006:SF644">
    <property type="entry name" value="UBIQUITIN CARBOXYL-TERMINAL HYDROLASE 7"/>
    <property type="match status" value="1"/>
</dbReference>
<dbReference type="GO" id="GO:0016787">
    <property type="term" value="F:hydrolase activity"/>
    <property type="evidence" value="ECO:0007669"/>
    <property type="project" value="UniProtKB-KW"/>
</dbReference>
<dbReference type="Gene3D" id="3.90.70.10">
    <property type="entry name" value="Cysteine proteinases"/>
    <property type="match status" value="2"/>
</dbReference>
<dbReference type="InterPro" id="IPR050164">
    <property type="entry name" value="Peptidase_C19"/>
</dbReference>
<reference evidence="3" key="1">
    <citation type="journal article" date="2022" name="bioRxiv">
        <title>Genomics of Preaxostyla Flagellates Illuminates Evolutionary Transitions and the Path Towards Mitochondrial Loss.</title>
        <authorList>
            <person name="Novak L.V.F."/>
            <person name="Treitli S.C."/>
            <person name="Pyrih J."/>
            <person name="Halakuc P."/>
            <person name="Pipaliya S.V."/>
            <person name="Vacek V."/>
            <person name="Brzon O."/>
            <person name="Soukal P."/>
            <person name="Eme L."/>
            <person name="Dacks J.B."/>
            <person name="Karnkowska A."/>
            <person name="Elias M."/>
            <person name="Hampl V."/>
        </authorList>
    </citation>
    <scope>NUCLEOTIDE SEQUENCE</scope>
    <source>
        <strain evidence="3">RCP-MX</strain>
    </source>
</reference>
<dbReference type="InterPro" id="IPR018200">
    <property type="entry name" value="USP_CS"/>
</dbReference>
<dbReference type="Proteomes" id="UP001141327">
    <property type="component" value="Unassembled WGS sequence"/>
</dbReference>
<comment type="caution">
    <text evidence="3">The sequence shown here is derived from an EMBL/GenBank/DDBJ whole genome shotgun (WGS) entry which is preliminary data.</text>
</comment>
<dbReference type="CDD" id="cd00121">
    <property type="entry name" value="MATH"/>
    <property type="match status" value="1"/>
</dbReference>
<evidence type="ECO:0000313" key="3">
    <source>
        <dbReference type="EMBL" id="KAJ4454523.1"/>
    </source>
</evidence>
<dbReference type="Gene3D" id="2.60.210.10">
    <property type="entry name" value="Apoptosis, Tumor Necrosis Factor Receptor Associated Protein 2, Chain A"/>
    <property type="match status" value="1"/>
</dbReference>
<dbReference type="InterPro" id="IPR008974">
    <property type="entry name" value="TRAF-like"/>
</dbReference>
<dbReference type="Pfam" id="PF00443">
    <property type="entry name" value="UCH"/>
    <property type="match status" value="1"/>
</dbReference>
<dbReference type="InterPro" id="IPR001394">
    <property type="entry name" value="Peptidase_C19_UCH"/>
</dbReference>
<sequence length="782" mass="88365">MTSVKPPEAPATDQVAVSPKSAELVPPKVVTFTWTVKDILSPDLPDRLYSSTFDFMDVKWRLFLMPRGGKPAPTAGSPPLSLSLFLDLADADILPPGWRYNVAYTLSIVNRSKPADSLTVADFHSFHDSRDWGYRELISLATLADPAKGYIDPTDQSIMIHCTLEHKIPAPYSTMFREATWDSKKETGFVGLRNQGATCYMNSLLQTLFLTDRFRWAVYHMPTLPSDQPTKCIPLALQQLFYRLQFGTTRLQFDSARPEHTLLLVTRTQASHTTAAGEIFHSVATTDLTESFGWTTLDSFTQHDVQELNRVLMDNLLEKMKSTPMDGTVSRLFEGRMENYIRCMDVNYESIRDEPFFDLSPSQYAFRAFDLRILCGIRLFLRVFIKSDFSSVAERKTADLQVTGSIPSSESHNCFSGSLAKTPSTRVCFTCDRMARGSPWEMIARLAQSVERCSNKATVAGLETSFGRYIEPETLEGANAYRAEGFGLQRAKKGTRFTSLPPVLQLQLKRWDYDPERDCQSKVRAVFHRIETKPAPADYVGGWDMGVIWDTDKDIPSWRRFPPTHKLDFRLPSPCPASSIAFVAYLAVEPNISFRRGWQGGKVQKFATILLPSKIRSMKPEAFVSPLPNLPRLRNILNFEECVRFEDTISQTIGSIDGLPVDLRQLVPPSAVGILLRYNQHCFDSCEDLFDSLYDISRPKSNFLRTRLLSSLVFSPPPTSEQIAFSLEEHIWKFLRFVDGLKFPVEAAAKLFLKSFRGFFGDMVKDEFLGLPLSATSVIASR</sequence>
<evidence type="ECO:0000259" key="1">
    <source>
        <dbReference type="PROSITE" id="PS50144"/>
    </source>
</evidence>
<feature type="domain" description="USP" evidence="2">
    <location>
        <begin position="190"/>
        <end position="592"/>
    </location>
</feature>
<organism evidence="3 4">
    <name type="scientific">Paratrimastix pyriformis</name>
    <dbReference type="NCBI Taxonomy" id="342808"/>
    <lineage>
        <taxon>Eukaryota</taxon>
        <taxon>Metamonada</taxon>
        <taxon>Preaxostyla</taxon>
        <taxon>Paratrimastigidae</taxon>
        <taxon>Paratrimastix</taxon>
    </lineage>
</organism>
<protein>
    <submittedName>
        <fullName evidence="3">Ubiquitin carboxyl-terminal hydrolase 13</fullName>
    </submittedName>
</protein>
<dbReference type="Pfam" id="PF22486">
    <property type="entry name" value="MATH_2"/>
    <property type="match status" value="1"/>
</dbReference>
<name>A0ABQ8U731_9EUKA</name>
<accession>A0ABQ8U731</accession>
<gene>
    <name evidence="3" type="ORF">PAPYR_10746</name>
</gene>
<dbReference type="InterPro" id="IPR038765">
    <property type="entry name" value="Papain-like_cys_pep_sf"/>
</dbReference>
<proteinExistence type="predicted"/>
<dbReference type="EMBL" id="JAPMOS010000150">
    <property type="protein sequence ID" value="KAJ4454523.1"/>
    <property type="molecule type" value="Genomic_DNA"/>
</dbReference>
<dbReference type="InterPro" id="IPR002083">
    <property type="entry name" value="MATH/TRAF_dom"/>
</dbReference>
<dbReference type="InterPro" id="IPR028889">
    <property type="entry name" value="USP"/>
</dbReference>